<feature type="compositionally biased region" description="Acidic residues" evidence="1">
    <location>
        <begin position="136"/>
        <end position="146"/>
    </location>
</feature>
<comment type="caution">
    <text evidence="2">The sequence shown here is derived from an EMBL/GenBank/DDBJ whole genome shotgun (WGS) entry which is preliminary data.</text>
</comment>
<keyword evidence="2" id="KW-0689">Ribosomal protein</keyword>
<protein>
    <submittedName>
        <fullName evidence="2">Protein in cluster with ribosomal protein L32p, Bacteroidetes/Chlorobi subfamily</fullName>
    </submittedName>
</protein>
<dbReference type="RefSeq" id="WP_009035209.1">
    <property type="nucleotide sequence ID" value="NZ_ALWO02000002.1"/>
</dbReference>
<accession>S2EDY9</accession>
<gene>
    <name evidence="2" type="ORF">A33Q_0027</name>
</gene>
<dbReference type="InterPro" id="IPR003772">
    <property type="entry name" value="YceD"/>
</dbReference>
<evidence type="ECO:0000313" key="3">
    <source>
        <dbReference type="Proteomes" id="UP000006073"/>
    </source>
</evidence>
<reference evidence="2 3" key="1">
    <citation type="journal article" date="2013" name="Genome Announc.">
        <title>Draft Genome Sequence of Indibacter alkaliphilus Strain LW1T, Isolated from Lonar Lake, a Haloalkaline Lake in the Buldana District of Maharashtra, India.</title>
        <authorList>
            <person name="Singh A."/>
            <person name="Kumar Jangir P."/>
            <person name="Sharma R."/>
            <person name="Singh A."/>
            <person name="Kumar Pinnaka A."/>
            <person name="Shivaji S."/>
        </authorList>
    </citation>
    <scope>NUCLEOTIDE SEQUENCE [LARGE SCALE GENOMIC DNA]</scope>
    <source>
        <strain evidence="3">CCUG 57479 / KCTC 22604 / LW1</strain>
    </source>
</reference>
<proteinExistence type="predicted"/>
<dbReference type="eggNOG" id="COG1399">
    <property type="taxonomic scope" value="Bacteria"/>
</dbReference>
<dbReference type="EMBL" id="ALWO02000002">
    <property type="protein sequence ID" value="EPA00554.1"/>
    <property type="molecule type" value="Genomic_DNA"/>
</dbReference>
<dbReference type="Proteomes" id="UP000006073">
    <property type="component" value="Unassembled WGS sequence"/>
</dbReference>
<dbReference type="Pfam" id="PF02620">
    <property type="entry name" value="YceD"/>
    <property type="match status" value="1"/>
</dbReference>
<dbReference type="GO" id="GO:0005840">
    <property type="term" value="C:ribosome"/>
    <property type="evidence" value="ECO:0007669"/>
    <property type="project" value="UniProtKB-KW"/>
</dbReference>
<dbReference type="STRING" id="1189612.A33Q_0027"/>
<dbReference type="AlphaFoldDB" id="S2EDY9"/>
<sequence>MKFLRAYNIDIIKLKEGKHTFEFNVDNEFFRFYEADEWVNGANLKIEVILNKTVSLMEAHFQVSGTVGLTCDRSLEEFDYQLNTEELVIYKYGEMEQEISEDVIMITRDTPSINIAQLVYEFILLAIPAKKIHPDYEDEDEEDEGEGSLVYLSEENEDDTDKPSGNKEKKQTDPRWEALNKLKNKD</sequence>
<keyword evidence="2" id="KW-0687">Ribonucleoprotein</keyword>
<name>S2EDY9_INDAL</name>
<feature type="compositionally biased region" description="Basic and acidic residues" evidence="1">
    <location>
        <begin position="161"/>
        <end position="186"/>
    </location>
</feature>
<organism evidence="2 3">
    <name type="scientific">Indibacter alkaliphilus (strain CCUG 57479 / KCTC 22604 / LW1)</name>
    <dbReference type="NCBI Taxonomy" id="1189612"/>
    <lineage>
        <taxon>Bacteria</taxon>
        <taxon>Pseudomonadati</taxon>
        <taxon>Bacteroidota</taxon>
        <taxon>Cytophagia</taxon>
        <taxon>Cytophagales</taxon>
        <taxon>Cyclobacteriaceae</taxon>
    </lineage>
</organism>
<dbReference type="OrthoDB" id="1524821at2"/>
<feature type="region of interest" description="Disordered" evidence="1">
    <location>
        <begin position="135"/>
        <end position="186"/>
    </location>
</feature>
<evidence type="ECO:0000313" key="2">
    <source>
        <dbReference type="EMBL" id="EPA00554.1"/>
    </source>
</evidence>
<evidence type="ECO:0000256" key="1">
    <source>
        <dbReference type="SAM" id="MobiDB-lite"/>
    </source>
</evidence>
<keyword evidence="3" id="KW-1185">Reference proteome</keyword>